<dbReference type="Ensembl" id="ENSCINT00000032732.1">
    <property type="protein sequence ID" value="ENSCINP00000033632.1"/>
    <property type="gene ID" value="ENSCING00000018131.1"/>
</dbReference>
<reference evidence="3" key="1">
    <citation type="journal article" date="2002" name="Science">
        <title>The draft genome of Ciona intestinalis: insights into chordate and vertebrate origins.</title>
        <authorList>
            <person name="Dehal P."/>
            <person name="Satou Y."/>
            <person name="Campbell R.K."/>
            <person name="Chapman J."/>
            <person name="Degnan B."/>
            <person name="De Tomaso A."/>
            <person name="Davidson B."/>
            <person name="Di Gregorio A."/>
            <person name="Gelpke M."/>
            <person name="Goodstein D.M."/>
            <person name="Harafuji N."/>
            <person name="Hastings K.E."/>
            <person name="Ho I."/>
            <person name="Hotta K."/>
            <person name="Huang W."/>
            <person name="Kawashima T."/>
            <person name="Lemaire P."/>
            <person name="Martinez D."/>
            <person name="Meinertzhagen I.A."/>
            <person name="Necula S."/>
            <person name="Nonaka M."/>
            <person name="Putnam N."/>
            <person name="Rash S."/>
            <person name="Saiga H."/>
            <person name="Satake M."/>
            <person name="Terry A."/>
            <person name="Yamada L."/>
            <person name="Wang H.G."/>
            <person name="Awazu S."/>
            <person name="Azumi K."/>
            <person name="Boore J."/>
            <person name="Branno M."/>
            <person name="Chin-Bow S."/>
            <person name="DeSantis R."/>
            <person name="Doyle S."/>
            <person name="Francino P."/>
            <person name="Keys D.N."/>
            <person name="Haga S."/>
            <person name="Hayashi H."/>
            <person name="Hino K."/>
            <person name="Imai K.S."/>
            <person name="Inaba K."/>
            <person name="Kano S."/>
            <person name="Kobayashi K."/>
            <person name="Kobayashi M."/>
            <person name="Lee B.I."/>
            <person name="Makabe K.W."/>
            <person name="Manohar C."/>
            <person name="Matassi G."/>
            <person name="Medina M."/>
            <person name="Mochizuki Y."/>
            <person name="Mount S."/>
            <person name="Morishita T."/>
            <person name="Miura S."/>
            <person name="Nakayama A."/>
            <person name="Nishizaka S."/>
            <person name="Nomoto H."/>
            <person name="Ohta F."/>
            <person name="Oishi K."/>
            <person name="Rigoutsos I."/>
            <person name="Sano M."/>
            <person name="Sasaki A."/>
            <person name="Sasakura Y."/>
            <person name="Shoguchi E."/>
            <person name="Shin-i T."/>
            <person name="Spagnuolo A."/>
            <person name="Stainier D."/>
            <person name="Suzuki M.M."/>
            <person name="Tassy O."/>
            <person name="Takatori N."/>
            <person name="Tokuoka M."/>
            <person name="Yagi K."/>
            <person name="Yoshizaki F."/>
            <person name="Wada S."/>
            <person name="Zhang C."/>
            <person name="Hyatt P.D."/>
            <person name="Larimer F."/>
            <person name="Detter C."/>
            <person name="Doggett N."/>
            <person name="Glavina T."/>
            <person name="Hawkins T."/>
            <person name="Richardson P."/>
            <person name="Lucas S."/>
            <person name="Kohara Y."/>
            <person name="Levine M."/>
            <person name="Satoh N."/>
            <person name="Rokhsar D.S."/>
        </authorList>
    </citation>
    <scope>NUCLEOTIDE SEQUENCE [LARGE SCALE GENOMIC DNA]</scope>
</reference>
<proteinExistence type="predicted"/>
<organism evidence="2 3">
    <name type="scientific">Ciona intestinalis</name>
    <name type="common">Transparent sea squirt</name>
    <name type="synonym">Ascidia intestinalis</name>
    <dbReference type="NCBI Taxonomy" id="7719"/>
    <lineage>
        <taxon>Eukaryota</taxon>
        <taxon>Metazoa</taxon>
        <taxon>Chordata</taxon>
        <taxon>Tunicata</taxon>
        <taxon>Ascidiacea</taxon>
        <taxon>Phlebobranchia</taxon>
        <taxon>Cionidae</taxon>
        <taxon>Ciona</taxon>
    </lineage>
</organism>
<reference evidence="2" key="4">
    <citation type="submission" date="2025-09" db="UniProtKB">
        <authorList>
            <consortium name="Ensembl"/>
        </authorList>
    </citation>
    <scope>IDENTIFICATION</scope>
</reference>
<keyword evidence="3" id="KW-1185">Reference proteome</keyword>
<sequence length="43" mass="4745">MTYVLLLSMLTNLIGVATSMIASINLYFTLILSRLLTHSTQVS</sequence>
<feature type="transmembrane region" description="Helical" evidence="1">
    <location>
        <begin position="6"/>
        <end position="28"/>
    </location>
</feature>
<dbReference type="EMBL" id="EAAA01001303">
    <property type="status" value="NOT_ANNOTATED_CDS"/>
    <property type="molecule type" value="Genomic_DNA"/>
</dbReference>
<name>H2XVE8_CIOIN</name>
<accession>H2XVE8</accession>
<dbReference type="AlphaFoldDB" id="H2XVE8"/>
<keyword evidence="1" id="KW-0472">Membrane</keyword>
<evidence type="ECO:0000256" key="1">
    <source>
        <dbReference type="SAM" id="Phobius"/>
    </source>
</evidence>
<dbReference type="HOGENOM" id="CLU_3241845_0_0_1"/>
<protein>
    <submittedName>
        <fullName evidence="2">Uncharacterized protein</fullName>
    </submittedName>
</protein>
<dbReference type="Proteomes" id="UP000008144">
    <property type="component" value="Chromosome 14"/>
</dbReference>
<evidence type="ECO:0000313" key="2">
    <source>
        <dbReference type="Ensembl" id="ENSCINP00000033632.1"/>
    </source>
</evidence>
<reference evidence="2" key="2">
    <citation type="journal article" date="2008" name="Genome Biol.">
        <title>Improved genome assembly and evidence-based global gene model set for the chordate Ciona intestinalis: new insight into intron and operon populations.</title>
        <authorList>
            <person name="Satou Y."/>
            <person name="Mineta K."/>
            <person name="Ogasawara M."/>
            <person name="Sasakura Y."/>
            <person name="Shoguchi E."/>
            <person name="Ueno K."/>
            <person name="Yamada L."/>
            <person name="Matsumoto J."/>
            <person name="Wasserscheid J."/>
            <person name="Dewar K."/>
            <person name="Wiley G.B."/>
            <person name="Macmil S.L."/>
            <person name="Roe B.A."/>
            <person name="Zeller R.W."/>
            <person name="Hastings K.E."/>
            <person name="Lemaire P."/>
            <person name="Lindquist E."/>
            <person name="Endo T."/>
            <person name="Hotta K."/>
            <person name="Inaba K."/>
        </authorList>
    </citation>
    <scope>NUCLEOTIDE SEQUENCE [LARGE SCALE GENOMIC DNA]</scope>
    <source>
        <strain evidence="2">wild type</strain>
    </source>
</reference>
<evidence type="ECO:0000313" key="3">
    <source>
        <dbReference type="Proteomes" id="UP000008144"/>
    </source>
</evidence>
<keyword evidence="1" id="KW-0812">Transmembrane</keyword>
<reference evidence="2" key="3">
    <citation type="submission" date="2025-08" db="UniProtKB">
        <authorList>
            <consortium name="Ensembl"/>
        </authorList>
    </citation>
    <scope>IDENTIFICATION</scope>
</reference>
<keyword evidence="1" id="KW-1133">Transmembrane helix</keyword>
<dbReference type="InParanoid" id="H2XVE8"/>